<organism evidence="1 2">
    <name type="scientific">Platanthera zijinensis</name>
    <dbReference type="NCBI Taxonomy" id="2320716"/>
    <lineage>
        <taxon>Eukaryota</taxon>
        <taxon>Viridiplantae</taxon>
        <taxon>Streptophyta</taxon>
        <taxon>Embryophyta</taxon>
        <taxon>Tracheophyta</taxon>
        <taxon>Spermatophyta</taxon>
        <taxon>Magnoliopsida</taxon>
        <taxon>Liliopsida</taxon>
        <taxon>Asparagales</taxon>
        <taxon>Orchidaceae</taxon>
        <taxon>Orchidoideae</taxon>
        <taxon>Orchideae</taxon>
        <taxon>Orchidinae</taxon>
        <taxon>Platanthera</taxon>
    </lineage>
</organism>
<comment type="caution">
    <text evidence="1">The sequence shown here is derived from an EMBL/GenBank/DDBJ whole genome shotgun (WGS) entry which is preliminary data.</text>
</comment>
<accession>A0AAP0G8A5</accession>
<protein>
    <submittedName>
        <fullName evidence="1">Uncharacterized protein</fullName>
    </submittedName>
</protein>
<dbReference type="AlphaFoldDB" id="A0AAP0G8A5"/>
<name>A0AAP0G8A5_9ASPA</name>
<reference evidence="1 2" key="1">
    <citation type="journal article" date="2022" name="Nat. Plants">
        <title>Genomes of leafy and leafless Platanthera orchids illuminate the evolution of mycoheterotrophy.</title>
        <authorList>
            <person name="Li M.H."/>
            <person name="Liu K.W."/>
            <person name="Li Z."/>
            <person name="Lu H.C."/>
            <person name="Ye Q.L."/>
            <person name="Zhang D."/>
            <person name="Wang J.Y."/>
            <person name="Li Y.F."/>
            <person name="Zhong Z.M."/>
            <person name="Liu X."/>
            <person name="Yu X."/>
            <person name="Liu D.K."/>
            <person name="Tu X.D."/>
            <person name="Liu B."/>
            <person name="Hao Y."/>
            <person name="Liao X.Y."/>
            <person name="Jiang Y.T."/>
            <person name="Sun W.H."/>
            <person name="Chen J."/>
            <person name="Chen Y.Q."/>
            <person name="Ai Y."/>
            <person name="Zhai J.W."/>
            <person name="Wu S.S."/>
            <person name="Zhou Z."/>
            <person name="Hsiao Y.Y."/>
            <person name="Wu W.L."/>
            <person name="Chen Y.Y."/>
            <person name="Lin Y.F."/>
            <person name="Hsu J.L."/>
            <person name="Li C.Y."/>
            <person name="Wang Z.W."/>
            <person name="Zhao X."/>
            <person name="Zhong W.Y."/>
            <person name="Ma X.K."/>
            <person name="Ma L."/>
            <person name="Huang J."/>
            <person name="Chen G.Z."/>
            <person name="Huang M.Z."/>
            <person name="Huang L."/>
            <person name="Peng D.H."/>
            <person name="Luo Y.B."/>
            <person name="Zou S.Q."/>
            <person name="Chen S.P."/>
            <person name="Lan S."/>
            <person name="Tsai W.C."/>
            <person name="Van de Peer Y."/>
            <person name="Liu Z.J."/>
        </authorList>
    </citation>
    <scope>NUCLEOTIDE SEQUENCE [LARGE SCALE GENOMIC DNA]</scope>
    <source>
        <strain evidence="1">Lor287</strain>
    </source>
</reference>
<keyword evidence="2" id="KW-1185">Reference proteome</keyword>
<sequence length="205" mass="23068">MYSIIKCCQIQGLLRPIKKINNSIFLILVLITPKAKLTLTASSSLFRAIASYSLDGSCLCLFLAANFCNVEDNLISLFMKNGFCSLHRLFARYTGYLLATVHQSRLGSDFARCCPSVQVWILLAVIQIPKIGSDFARCCPGFAQQYSKTVLLSQELFIWTMYKVKSILGDEEKSALYDNTSLVIDNIISWSVLQHMIKIIFDKSI</sequence>
<evidence type="ECO:0000313" key="1">
    <source>
        <dbReference type="EMBL" id="KAK8943276.1"/>
    </source>
</evidence>
<evidence type="ECO:0000313" key="2">
    <source>
        <dbReference type="Proteomes" id="UP001418222"/>
    </source>
</evidence>
<gene>
    <name evidence="1" type="ORF">KSP39_PZI008784</name>
</gene>
<dbReference type="EMBL" id="JBBWWQ010000007">
    <property type="protein sequence ID" value="KAK8943276.1"/>
    <property type="molecule type" value="Genomic_DNA"/>
</dbReference>
<proteinExistence type="predicted"/>
<dbReference type="Proteomes" id="UP001418222">
    <property type="component" value="Unassembled WGS sequence"/>
</dbReference>